<proteinExistence type="predicted"/>
<protein>
    <submittedName>
        <fullName evidence="3">Uncharacterized protein</fullName>
    </submittedName>
</protein>
<dbReference type="Proteomes" id="UP000230407">
    <property type="component" value="Unassembled WGS sequence"/>
</dbReference>
<organism evidence="3 4">
    <name type="scientific">Streptomyces carminius</name>
    <dbReference type="NCBI Taxonomy" id="2665496"/>
    <lineage>
        <taxon>Bacteria</taxon>
        <taxon>Bacillati</taxon>
        <taxon>Actinomycetota</taxon>
        <taxon>Actinomycetes</taxon>
        <taxon>Kitasatosporales</taxon>
        <taxon>Streptomycetaceae</taxon>
        <taxon>Streptomyces</taxon>
    </lineage>
</organism>
<sequence length="211" mass="22548">MTKTRSKSMRARRAARRRKTAVAHRDGHRAPAAVYQAPAGSRADLEHQLRRVRGRQAPPGRIKRALWWCMAAFTLAGAAATGTFTVSAAGWAGTPGVLTAQECRQESNGKGGHSTVCSGVFVSDDGRSTDPQASMVWHGGEAGDSVRVRTVAPDGYQQQGADEVGLLVTLTGIFTLAGTVCGFTGLSRTGQDRLASHLPDRAFARYVNWQN</sequence>
<evidence type="ECO:0000313" key="3">
    <source>
        <dbReference type="EMBL" id="PJE98141.1"/>
    </source>
</evidence>
<feature type="compositionally biased region" description="Basic residues" evidence="1">
    <location>
        <begin position="1"/>
        <end position="22"/>
    </location>
</feature>
<evidence type="ECO:0000256" key="1">
    <source>
        <dbReference type="SAM" id="MobiDB-lite"/>
    </source>
</evidence>
<comment type="caution">
    <text evidence="3">The sequence shown here is derived from an EMBL/GenBank/DDBJ whole genome shotgun (WGS) entry which is preliminary data.</text>
</comment>
<evidence type="ECO:0000313" key="4">
    <source>
        <dbReference type="Proteomes" id="UP000230407"/>
    </source>
</evidence>
<accession>A0A2M8M1R5</accession>
<evidence type="ECO:0000256" key="2">
    <source>
        <dbReference type="SAM" id="Phobius"/>
    </source>
</evidence>
<keyword evidence="2" id="KW-1133">Transmembrane helix</keyword>
<reference evidence="3 4" key="1">
    <citation type="submission" date="2017-11" db="EMBL/GenBank/DDBJ databases">
        <title>Streptomyces carmine sp. nov., a novel actinomycete isolated from Sophora alopecuroides in Xinjiang, China.</title>
        <authorList>
            <person name="Wang Y."/>
            <person name="Luo X."/>
            <person name="Wan C."/>
            <person name="Zhang L."/>
        </authorList>
    </citation>
    <scope>NUCLEOTIDE SEQUENCE [LARGE SCALE GENOMIC DNA]</scope>
    <source>
        <strain evidence="3 4">TRM SA0054</strain>
    </source>
</reference>
<name>A0A2M8M1R5_9ACTN</name>
<feature type="transmembrane region" description="Helical" evidence="2">
    <location>
        <begin position="164"/>
        <end position="186"/>
    </location>
</feature>
<keyword evidence="2" id="KW-0472">Membrane</keyword>
<keyword evidence="4" id="KW-1185">Reference proteome</keyword>
<dbReference type="EMBL" id="PGGW01000033">
    <property type="protein sequence ID" value="PJE98141.1"/>
    <property type="molecule type" value="Genomic_DNA"/>
</dbReference>
<feature type="region of interest" description="Disordered" evidence="1">
    <location>
        <begin position="1"/>
        <end position="29"/>
    </location>
</feature>
<dbReference type="AlphaFoldDB" id="A0A2M8M1R5"/>
<feature type="transmembrane region" description="Helical" evidence="2">
    <location>
        <begin position="65"/>
        <end position="92"/>
    </location>
</feature>
<keyword evidence="2" id="KW-0812">Transmembrane</keyword>
<dbReference type="RefSeq" id="WP_100201613.1">
    <property type="nucleotide sequence ID" value="NZ_PGGW01000033.1"/>
</dbReference>
<gene>
    <name evidence="3" type="ORF">CUT44_08805</name>
</gene>